<dbReference type="InterPro" id="IPR006626">
    <property type="entry name" value="PbH1"/>
</dbReference>
<organism evidence="2 3">
    <name type="scientific">Dinghuibacter silviterrae</name>
    <dbReference type="NCBI Taxonomy" id="1539049"/>
    <lineage>
        <taxon>Bacteria</taxon>
        <taxon>Pseudomonadati</taxon>
        <taxon>Bacteroidota</taxon>
        <taxon>Chitinophagia</taxon>
        <taxon>Chitinophagales</taxon>
        <taxon>Chitinophagaceae</taxon>
        <taxon>Dinghuibacter</taxon>
    </lineage>
</organism>
<dbReference type="Pfam" id="PF00756">
    <property type="entry name" value="Esterase"/>
    <property type="match status" value="1"/>
</dbReference>
<feature type="domain" description="PKD" evidence="1">
    <location>
        <begin position="1086"/>
        <end position="1146"/>
    </location>
</feature>
<dbReference type="InterPro" id="IPR022409">
    <property type="entry name" value="PKD/Chitinase_dom"/>
</dbReference>
<dbReference type="Proteomes" id="UP000294498">
    <property type="component" value="Unassembled WGS sequence"/>
</dbReference>
<dbReference type="PANTHER" id="PTHR46182:SF2">
    <property type="entry name" value="FI19480P1"/>
    <property type="match status" value="1"/>
</dbReference>
<dbReference type="InterPro" id="IPR000801">
    <property type="entry name" value="Esterase-like"/>
</dbReference>
<dbReference type="SMART" id="SM00089">
    <property type="entry name" value="PKD"/>
    <property type="match status" value="11"/>
</dbReference>
<dbReference type="CDD" id="cd00146">
    <property type="entry name" value="PKD"/>
    <property type="match status" value="2"/>
</dbReference>
<comment type="caution">
    <text evidence="2">The sequence shown here is derived from an EMBL/GenBank/DDBJ whole genome shotgun (WGS) entry which is preliminary data.</text>
</comment>
<sequence>MKQLYCSLIAALCLWHAARSQTIVGGQQVITLPSSPWATTQALLSLPSDYDSSSTTTYPLILFLHGVGQAGTDITTMLSDQGGIPYRISTGWVPQAVNPKDGKTYKFIVVSPQSPSWSYQYQQIQFILPGILAKYRVDTTRIYITGLSAGGNGALTCITDDPHFCGKIAAVSVMSAASITSTEAAAMKNVATNYLPFWDICGTADPNGFYPPNVAYVDSVWLHNPNPTPDSTWLYNVGHSSWFQGYDPTWTGRGGHTTGINMYQWFLLWQRGNTIPWGPNVTSSTPPSPVAKTVSGNVTITLPLDSTLLNASASTPPSGGTISSYQWSVLSGPTGYTLRSPYTVQTELTNLAAGTYKVLLTVTGNLGGVGYDTVTVTVNPSTHNPPVPVITPTSTTLTLPANSTTLNGASSTDAGATISSYTWAMVSGPATPLLVNNTTSVATVSALVSGTYIFSLTLKDNLGATATGYDTVIVNNPAPSNTPPVAAVTNGSVTVNLPTDTTVLNGTPSTPPAGGTITGYQWAVLSGPAGSSLSAATSSVTTLKGLVAGVYKVSLTVTDGAGITGVDTVTVTVDTVAAGSSTCSGKRILLTQAGDGGITLQGENLAYQPGDTLVIPNTGTPYTWIDFTDLYGTATCPVTIINSGGQVHATVRFNCGNCRFVHMTGTGSAGTTYGFLLENASRTSAGIDVYGRSANVEIDHFSMHNMDYGIWVKQDQGCIDSLNYPNWIIDHISIHDNRIVGMYDEGMYLGTTDPNGTRIVTCNGTVPNPLPKPLRLSNFSIYNNYIDSTGRSGIQLSCAQTGDNEIYDNHISNSGQQLNSQQGNGISLGGYTTAHVHNNLISNTFTMGIFSLGAGLERIDHNTISLSGHLEGGSPQSASIMVDTRPTTPADSTNFIINNNTLGTNSDVNIRVYNSYATYSYANVICSNTTVGGAPATLAVPAAVHYTTNCTNLPPGNGAPVARAGGNYTITLPVDTVTLNGSGSTDATAPIIMYSWTLMSGPGKPELSNGATPTPLLSNLGVGTYKILLTVMDTSGVDAVDTATVIVNPASTAGTGPVAYAGGNDTLYLPTDSLTLNGTGSYARGGATLSSYQWKVISGPTGYVLAGATSPLVALSNMKTAGTYKVSLTVTDSKGVSASDTAVITVLPYNQIPVSVILTADTSITLPTALTLDGSHSYVVNSLISAYQWTQVSGPSTATITSSTASATTITGLVAGTYVFQLTVSDLQGQPASATITIHVAAGTGGPVANAGGNQTITLPTNSVTLNGSGSSESGTGSISSYQWTLVSGPTGYVLTNGTAVQATLGSLVAGTYKVSLTVKDNNGKTSSDTVTITVNPAPLGTPVANAGSDQAITLPLDSVSLNGSGSSENGNGNITGYQWSVASGPTGSSFSSATSVATTLRGLSAGTYDVVLTVTDNNGKTASDTMIVTVHAAVLNPVAVISNTDTVQTLPISSFVLDGSTSYAPAGTSITGYAWTQVSGPSTATLATPATATTAVSGLVAGTYVFQLTVMDGQGRTASTTIHLVVNAAVLGTPVANAGGNITITLPVNSVILNGSGSTETGGTGQIVSYNWQVTSGPRQYLLTGQTSAQASLDSLVTGTYTVVLTVTDNNGKTARDSALITVQPGVSAPVAVITADTLVTLPDSLLTLDGSQSYVTGSGTITAYDWTEIAGPTTVIQGTASGSSISVTGLAVGTYLFQLTVTTDQGQTGTATITVHVSAASTAQTISGIGIWPNPVHNNLNIRLNAKIAGQVALQVYNTSGNLVLSDGVLLDGQTTASEQLNVSNLTPGMYFLQVVTLSGKTTLKFVKH</sequence>
<dbReference type="NCBIfam" id="TIGR04183">
    <property type="entry name" value="Por_Secre_tail"/>
    <property type="match status" value="1"/>
</dbReference>
<dbReference type="GO" id="GO:0031410">
    <property type="term" value="C:cytoplasmic vesicle"/>
    <property type="evidence" value="ECO:0007669"/>
    <property type="project" value="TreeGrafter"/>
</dbReference>
<dbReference type="FunFam" id="2.60.40.10:FF:000257">
    <property type="entry name" value="Dyslexia-associated protein KIAA0319-like"/>
    <property type="match status" value="1"/>
</dbReference>
<evidence type="ECO:0000313" key="2">
    <source>
        <dbReference type="EMBL" id="TDX01918.1"/>
    </source>
</evidence>
<dbReference type="InterPro" id="IPR029058">
    <property type="entry name" value="AB_hydrolase_fold"/>
</dbReference>
<feature type="domain" description="PKD" evidence="1">
    <location>
        <begin position="1368"/>
        <end position="1436"/>
    </location>
</feature>
<reference evidence="2 3" key="1">
    <citation type="submission" date="2019-03" db="EMBL/GenBank/DDBJ databases">
        <title>Genomic Encyclopedia of Type Strains, Phase IV (KMG-IV): sequencing the most valuable type-strain genomes for metagenomic binning, comparative biology and taxonomic classification.</title>
        <authorList>
            <person name="Goeker M."/>
        </authorList>
    </citation>
    <scope>NUCLEOTIDE SEQUENCE [LARGE SCALE GENOMIC DNA]</scope>
    <source>
        <strain evidence="2 3">DSM 100059</strain>
    </source>
</reference>
<gene>
    <name evidence="2" type="ORF">EDB95_2963</name>
</gene>
<dbReference type="SUPFAM" id="SSF53474">
    <property type="entry name" value="alpha/beta-Hydrolases"/>
    <property type="match status" value="1"/>
</dbReference>
<evidence type="ECO:0000259" key="1">
    <source>
        <dbReference type="PROSITE" id="PS50093"/>
    </source>
</evidence>
<dbReference type="Gene3D" id="2.160.20.10">
    <property type="entry name" value="Single-stranded right-handed beta-helix, Pectin lyase-like"/>
    <property type="match status" value="1"/>
</dbReference>
<dbReference type="Gene3D" id="3.40.50.1820">
    <property type="entry name" value="alpha/beta hydrolase"/>
    <property type="match status" value="1"/>
</dbReference>
<dbReference type="PROSITE" id="PS50093">
    <property type="entry name" value="PKD"/>
    <property type="match status" value="4"/>
</dbReference>
<dbReference type="InterPro" id="IPR013783">
    <property type="entry name" value="Ig-like_fold"/>
</dbReference>
<dbReference type="SUPFAM" id="SSF51126">
    <property type="entry name" value="Pectin lyase-like"/>
    <property type="match status" value="1"/>
</dbReference>
<dbReference type="GO" id="GO:0016020">
    <property type="term" value="C:membrane"/>
    <property type="evidence" value="ECO:0007669"/>
    <property type="project" value="TreeGrafter"/>
</dbReference>
<dbReference type="SMART" id="SM00060">
    <property type="entry name" value="FN3"/>
    <property type="match status" value="5"/>
</dbReference>
<dbReference type="Gene3D" id="2.60.40.10">
    <property type="entry name" value="Immunoglobulins"/>
    <property type="match status" value="11"/>
</dbReference>
<dbReference type="EMBL" id="SODV01000001">
    <property type="protein sequence ID" value="TDX01918.1"/>
    <property type="molecule type" value="Genomic_DNA"/>
</dbReference>
<protein>
    <submittedName>
        <fullName evidence="2">Putative secreted protein (Por secretion system target)</fullName>
    </submittedName>
</protein>
<dbReference type="SMART" id="SM00710">
    <property type="entry name" value="PbH1"/>
    <property type="match status" value="6"/>
</dbReference>
<dbReference type="SUPFAM" id="SSF49299">
    <property type="entry name" value="PKD domain"/>
    <property type="match status" value="10"/>
</dbReference>
<feature type="domain" description="PKD" evidence="1">
    <location>
        <begin position="1564"/>
        <end position="1625"/>
    </location>
</feature>
<dbReference type="InterPro" id="IPR012334">
    <property type="entry name" value="Pectin_lyas_fold"/>
</dbReference>
<proteinExistence type="predicted"/>
<dbReference type="InterPro" id="IPR035986">
    <property type="entry name" value="PKD_dom_sf"/>
</dbReference>
<feature type="domain" description="PKD" evidence="1">
    <location>
        <begin position="1272"/>
        <end position="1340"/>
    </location>
</feature>
<accession>A0A4R8DVH1</accession>
<dbReference type="OrthoDB" id="9805017at2"/>
<dbReference type="RefSeq" id="WP_133994552.1">
    <property type="nucleotide sequence ID" value="NZ_SODV01000001.1"/>
</dbReference>
<keyword evidence="3" id="KW-1185">Reference proteome</keyword>
<dbReference type="Pfam" id="PF22352">
    <property type="entry name" value="K319L-like_PKD"/>
    <property type="match status" value="11"/>
</dbReference>
<dbReference type="Pfam" id="PF18962">
    <property type="entry name" value="Por_Secre_tail"/>
    <property type="match status" value="1"/>
</dbReference>
<name>A0A4R8DVH1_9BACT</name>
<dbReference type="InterPro" id="IPR029865">
    <property type="entry name" value="KIAA0319-like"/>
</dbReference>
<dbReference type="PANTHER" id="PTHR46182">
    <property type="entry name" value="FI19480P1"/>
    <property type="match status" value="1"/>
</dbReference>
<dbReference type="InterPro" id="IPR003961">
    <property type="entry name" value="FN3_dom"/>
</dbReference>
<dbReference type="InterPro" id="IPR011050">
    <property type="entry name" value="Pectin_lyase_fold/virulence"/>
</dbReference>
<dbReference type="InterPro" id="IPR000601">
    <property type="entry name" value="PKD_dom"/>
</dbReference>
<dbReference type="InterPro" id="IPR026444">
    <property type="entry name" value="Secre_tail"/>
</dbReference>
<evidence type="ECO:0000313" key="3">
    <source>
        <dbReference type="Proteomes" id="UP000294498"/>
    </source>
</evidence>